<evidence type="ECO:0000313" key="3">
    <source>
        <dbReference type="EMBL" id="MDP9827597.1"/>
    </source>
</evidence>
<dbReference type="Proteomes" id="UP001235712">
    <property type="component" value="Unassembled WGS sequence"/>
</dbReference>
<evidence type="ECO:0000256" key="2">
    <source>
        <dbReference type="SAM" id="SignalP"/>
    </source>
</evidence>
<feature type="chain" id="PRO_5045566218" evidence="2">
    <location>
        <begin position="25"/>
        <end position="122"/>
    </location>
</feature>
<feature type="signal peptide" evidence="2">
    <location>
        <begin position="1"/>
        <end position="24"/>
    </location>
</feature>
<sequence length="122" mass="12612">MRSSGFLIGLLVLSIAGCTSSSGAQHGSIPSPVATPESCPDGTELAETMSDPRVRSIEVRTDCSGVSISTALSGDQADLALLVCDSATGLAYAHRSIEQVTVNDEDGERLVRGTRGQACMKL</sequence>
<reference evidence="3 4" key="1">
    <citation type="submission" date="2023-07" db="EMBL/GenBank/DDBJ databases">
        <title>Sequencing the genomes of 1000 actinobacteria strains.</title>
        <authorList>
            <person name="Klenk H.-P."/>
        </authorList>
    </citation>
    <scope>NUCLEOTIDE SEQUENCE [LARGE SCALE GENOMIC DNA]</scope>
    <source>
        <strain evidence="3 4">DSM 44388</strain>
    </source>
</reference>
<comment type="caution">
    <text evidence="3">The sequence shown here is derived from an EMBL/GenBank/DDBJ whole genome shotgun (WGS) entry which is preliminary data.</text>
</comment>
<evidence type="ECO:0000256" key="1">
    <source>
        <dbReference type="SAM" id="MobiDB-lite"/>
    </source>
</evidence>
<dbReference type="RefSeq" id="WP_307243859.1">
    <property type="nucleotide sequence ID" value="NZ_JAUSQZ010000001.1"/>
</dbReference>
<evidence type="ECO:0000313" key="4">
    <source>
        <dbReference type="Proteomes" id="UP001235712"/>
    </source>
</evidence>
<organism evidence="3 4">
    <name type="scientific">Kineosporia succinea</name>
    <dbReference type="NCBI Taxonomy" id="84632"/>
    <lineage>
        <taxon>Bacteria</taxon>
        <taxon>Bacillati</taxon>
        <taxon>Actinomycetota</taxon>
        <taxon>Actinomycetes</taxon>
        <taxon>Kineosporiales</taxon>
        <taxon>Kineosporiaceae</taxon>
        <taxon>Kineosporia</taxon>
    </lineage>
</organism>
<accession>A0ABT9P541</accession>
<proteinExistence type="predicted"/>
<feature type="region of interest" description="Disordered" evidence="1">
    <location>
        <begin position="22"/>
        <end position="51"/>
    </location>
</feature>
<dbReference type="EMBL" id="JAUSQZ010000001">
    <property type="protein sequence ID" value="MDP9827597.1"/>
    <property type="molecule type" value="Genomic_DNA"/>
</dbReference>
<name>A0ABT9P541_9ACTN</name>
<keyword evidence="4" id="KW-1185">Reference proteome</keyword>
<dbReference type="PROSITE" id="PS51257">
    <property type="entry name" value="PROKAR_LIPOPROTEIN"/>
    <property type="match status" value="1"/>
</dbReference>
<protein>
    <submittedName>
        <fullName evidence="3">Uncharacterized protein</fullName>
    </submittedName>
</protein>
<gene>
    <name evidence="3" type="ORF">J2S57_003346</name>
</gene>
<keyword evidence="2" id="KW-0732">Signal</keyword>